<dbReference type="Pfam" id="PF00732">
    <property type="entry name" value="GMC_oxred_N"/>
    <property type="match status" value="1"/>
</dbReference>
<dbReference type="PROSITE" id="PS51379">
    <property type="entry name" value="4FE4S_FER_2"/>
    <property type="match status" value="1"/>
</dbReference>
<dbReference type="Proteomes" id="UP000183442">
    <property type="component" value="Unassembled WGS sequence"/>
</dbReference>
<keyword evidence="4" id="KW-0560">Oxidoreductase</keyword>
<dbReference type="PATRIC" id="fig|294671.3.peg.1232"/>
<dbReference type="STRING" id="294671.YLM1_1180"/>
<dbReference type="EMBL" id="CP014265">
    <property type="protein sequence ID" value="AMK15737.1"/>
    <property type="molecule type" value="Genomic_DNA"/>
</dbReference>
<keyword evidence="8" id="KW-1185">Reference proteome</keyword>
<protein>
    <submittedName>
        <fullName evidence="7">Choline dehydrogenase</fullName>
    </submittedName>
    <submittedName>
        <fullName evidence="6">GMC oxidoreductase family protein</fullName>
    </submittedName>
</protein>
<dbReference type="GO" id="GO:0050660">
    <property type="term" value="F:flavin adenine dinucleotide binding"/>
    <property type="evidence" value="ECO:0007669"/>
    <property type="project" value="InterPro"/>
</dbReference>
<dbReference type="Pfam" id="PF05199">
    <property type="entry name" value="GMC_oxred_C"/>
    <property type="match status" value="1"/>
</dbReference>
<name>A0A126R0X7_METOL</name>
<keyword evidence="2" id="KW-0285">Flavoprotein</keyword>
<evidence type="ECO:0000313" key="9">
    <source>
        <dbReference type="Proteomes" id="UP000183442"/>
    </source>
</evidence>
<dbReference type="EMBL" id="FOTL01000020">
    <property type="protein sequence ID" value="SFL58307.1"/>
    <property type="molecule type" value="Genomic_DNA"/>
</dbReference>
<reference evidence="9" key="4">
    <citation type="submission" date="2016-10" db="EMBL/GenBank/DDBJ databases">
        <authorList>
            <person name="Varghese N."/>
        </authorList>
    </citation>
    <scope>NUCLEOTIDE SEQUENCE [LARGE SCALE GENOMIC DNA]</scope>
    <source>
        <strain evidence="9">DSM 16632</strain>
    </source>
</reference>
<dbReference type="GeneID" id="28489486"/>
<dbReference type="PANTHER" id="PTHR46056:SF12">
    <property type="entry name" value="LONG-CHAIN-ALCOHOL OXIDASE"/>
    <property type="match status" value="1"/>
</dbReference>
<dbReference type="InterPro" id="IPR017896">
    <property type="entry name" value="4Fe4S_Fe-S-bd"/>
</dbReference>
<gene>
    <name evidence="7" type="ORF">SAMN02910297_01263</name>
    <name evidence="6" type="ORF">YLM1_1180</name>
</gene>
<evidence type="ECO:0000256" key="3">
    <source>
        <dbReference type="ARBA" id="ARBA00022827"/>
    </source>
</evidence>
<dbReference type="Proteomes" id="UP000066376">
    <property type="component" value="Chromosome"/>
</dbReference>
<keyword evidence="3" id="KW-0274">FAD</keyword>
<proteinExistence type="inferred from homology"/>
<evidence type="ECO:0000313" key="7">
    <source>
        <dbReference type="EMBL" id="SFL58307.1"/>
    </source>
</evidence>
<dbReference type="AlphaFoldDB" id="A0A126R0X7"/>
<dbReference type="Gene3D" id="3.30.410.40">
    <property type="match status" value="1"/>
</dbReference>
<reference evidence="8" key="2">
    <citation type="submission" date="2016-02" db="EMBL/GenBank/DDBJ databases">
        <title>The draft genome sequence of the rumen methanogen Methanobrevibacter olleyae YLM1.</title>
        <authorList>
            <consortium name="New Zealand Agricultural Greenhouse Gas Research Centre/Pastoral Greenhouse Gas Research Consortium"/>
            <person name="Kelly W.J."/>
            <person name="Li D."/>
            <person name="Lambie S.C."/>
            <person name="Attwood G.T."/>
            <person name="Altermann E."/>
            <person name="Leahy S.C."/>
        </authorList>
    </citation>
    <scope>NUCLEOTIDE SEQUENCE [LARGE SCALE GENOMIC DNA]</scope>
    <source>
        <strain evidence="8">YLM1</strain>
    </source>
</reference>
<accession>A0A126R0X7</accession>
<dbReference type="InterPro" id="IPR036188">
    <property type="entry name" value="FAD/NAD-bd_sf"/>
</dbReference>
<dbReference type="Gene3D" id="3.50.50.60">
    <property type="entry name" value="FAD/NAD(P)-binding domain"/>
    <property type="match status" value="2"/>
</dbReference>
<dbReference type="GO" id="GO:0016614">
    <property type="term" value="F:oxidoreductase activity, acting on CH-OH group of donors"/>
    <property type="evidence" value="ECO:0007669"/>
    <property type="project" value="InterPro"/>
</dbReference>
<comment type="similarity">
    <text evidence="1">Belongs to the GMC oxidoreductase family.</text>
</comment>
<evidence type="ECO:0000256" key="2">
    <source>
        <dbReference type="ARBA" id="ARBA00022630"/>
    </source>
</evidence>
<dbReference type="KEGG" id="mol:YLM1_1180"/>
<organism evidence="6 8">
    <name type="scientific">Methanobrevibacter olleyae</name>
    <dbReference type="NCBI Taxonomy" id="294671"/>
    <lineage>
        <taxon>Archaea</taxon>
        <taxon>Methanobacteriati</taxon>
        <taxon>Methanobacteriota</taxon>
        <taxon>Methanomada group</taxon>
        <taxon>Methanobacteria</taxon>
        <taxon>Methanobacteriales</taxon>
        <taxon>Methanobacteriaceae</taxon>
        <taxon>Methanobrevibacter</taxon>
    </lineage>
</organism>
<dbReference type="PANTHER" id="PTHR46056">
    <property type="entry name" value="LONG-CHAIN-ALCOHOL OXIDASE"/>
    <property type="match status" value="1"/>
</dbReference>
<dbReference type="OrthoDB" id="346033at2157"/>
<evidence type="ECO:0000313" key="6">
    <source>
        <dbReference type="EMBL" id="AMK15737.1"/>
    </source>
</evidence>
<dbReference type="InterPro" id="IPR000172">
    <property type="entry name" value="GMC_OxRdtase_N"/>
</dbReference>
<feature type="domain" description="4Fe-4S ferredoxin-type" evidence="5">
    <location>
        <begin position="133"/>
        <end position="163"/>
    </location>
</feature>
<reference evidence="6 8" key="1">
    <citation type="journal article" date="2016" name="Genome Announc.">
        <title>Draft Genome Sequence of the Rumen Methanogen Methanobrevibacter olleyae YLM1.</title>
        <authorList>
            <person name="Kelly W.J."/>
            <person name="Li D."/>
            <person name="Lambie S.C."/>
            <person name="Cox F."/>
            <person name="Attwood G.T."/>
            <person name="Altermann E."/>
            <person name="Leahy S.C."/>
        </authorList>
    </citation>
    <scope>NUCLEOTIDE SEQUENCE [LARGE SCALE GENOMIC DNA]</scope>
    <source>
        <strain evidence="6 8">YLM1</strain>
    </source>
</reference>
<sequence length="413" mass="44915">MVIIIGTGAGGSIIAMELAKANIPVTIIERGPYIKAKDSLNYYDMKYYEKRSKDTNSLDLLKTNCIGGSTIVSAGNGVRILEDEFKEIGIDLSKEYDKVEELLNIHQMDDEHIGEGTRLFIESAKELGFNPIKMPKFIRDGDCKPCGSCSLGCPRDAKWSGKDFVDIAVENGAKLIIEAEVNKLLIENEKIIGVEYIQNKKSKKIESDLVILCAGAIDSAVILQKSGIDAGNKLFFDPFITVGGVLKDIGYNSEVQMNSLVLEEEYILSPHFASYIPKYIKERIPEIEAKDILGIMVKVKDDMVGSVDSEGNVYKFNTVDDIRRLAQGTAAASAILEKAGVDSKTLTSTVFRGAHPGGTAAIGDVVDKNLKTKIDGLYLGDGSVIPISPGKPPILLILALALRLANNLIEELI</sequence>
<evidence type="ECO:0000259" key="5">
    <source>
        <dbReference type="PROSITE" id="PS51379"/>
    </source>
</evidence>
<evidence type="ECO:0000256" key="1">
    <source>
        <dbReference type="ARBA" id="ARBA00010790"/>
    </source>
</evidence>
<evidence type="ECO:0000256" key="4">
    <source>
        <dbReference type="ARBA" id="ARBA00023002"/>
    </source>
</evidence>
<reference evidence="7" key="3">
    <citation type="submission" date="2016-10" db="EMBL/GenBank/DDBJ databases">
        <authorList>
            <person name="de Groot N.N."/>
        </authorList>
    </citation>
    <scope>NUCLEOTIDE SEQUENCE [LARGE SCALE GENOMIC DNA]</scope>
    <source>
        <strain evidence="7">DSM 16632</strain>
    </source>
</reference>
<dbReference type="InterPro" id="IPR007867">
    <property type="entry name" value="GMC_OxRtase_C"/>
</dbReference>
<dbReference type="RefSeq" id="WP_067147236.1">
    <property type="nucleotide sequence ID" value="NZ_CP014265.1"/>
</dbReference>
<evidence type="ECO:0000313" key="8">
    <source>
        <dbReference type="Proteomes" id="UP000066376"/>
    </source>
</evidence>
<dbReference type="SUPFAM" id="SSF51905">
    <property type="entry name" value="FAD/NAD(P)-binding domain"/>
    <property type="match status" value="1"/>
</dbReference>